<name>A0A4D4LIP5_STRVO</name>
<organism evidence="1 2">
    <name type="scientific">Streptomyces violaceusniger</name>
    <dbReference type="NCBI Taxonomy" id="68280"/>
    <lineage>
        <taxon>Bacteria</taxon>
        <taxon>Bacillati</taxon>
        <taxon>Actinomycetota</taxon>
        <taxon>Actinomycetes</taxon>
        <taxon>Kitasatosporales</taxon>
        <taxon>Streptomycetaceae</taxon>
        <taxon>Streptomyces</taxon>
        <taxon>Streptomyces violaceusniger group</taxon>
    </lineage>
</organism>
<dbReference type="AlphaFoldDB" id="A0A4D4LIP5"/>
<accession>A0A4D4LIP5</accession>
<sequence>MRSGEFISQSVSIAGDAFPWAKCSKRRYDNSTSRREYADAAAECTGTPNRDPSVVSTRAVISMGLCGPRTTSKTLANDRPVVVLAGMSSTVTVVTCCQGQESSRGPIAVRRSGARLTAEGIVPGGAPR</sequence>
<comment type="caution">
    <text evidence="1">The sequence shown here is derived from an EMBL/GenBank/DDBJ whole genome shotgun (WGS) entry which is preliminary data.</text>
</comment>
<reference evidence="1 2" key="1">
    <citation type="journal article" date="2020" name="Int. J. Syst. Evol. Microbiol.">
        <title>Reclassification of Streptomyces castelarensis and Streptomyces sporoclivatus as later heterotypic synonyms of Streptomyces antimycoticus.</title>
        <authorList>
            <person name="Komaki H."/>
            <person name="Tamura T."/>
        </authorList>
    </citation>
    <scope>NUCLEOTIDE SEQUENCE [LARGE SCALE GENOMIC DNA]</scope>
    <source>
        <strain evidence="1 2">NBRC 13459</strain>
    </source>
</reference>
<dbReference type="EMBL" id="BJHW01000002">
    <property type="protein sequence ID" value="GDY60334.1"/>
    <property type="molecule type" value="Genomic_DNA"/>
</dbReference>
<gene>
    <name evidence="1" type="ORF">SVIO_109570</name>
</gene>
<proteinExistence type="predicted"/>
<keyword evidence="2" id="KW-1185">Reference proteome</keyword>
<protein>
    <submittedName>
        <fullName evidence="1">Uncharacterized protein</fullName>
    </submittedName>
</protein>
<evidence type="ECO:0000313" key="2">
    <source>
        <dbReference type="Proteomes" id="UP000301309"/>
    </source>
</evidence>
<dbReference type="Proteomes" id="UP000301309">
    <property type="component" value="Unassembled WGS sequence"/>
</dbReference>
<evidence type="ECO:0000313" key="1">
    <source>
        <dbReference type="EMBL" id="GDY60334.1"/>
    </source>
</evidence>